<dbReference type="GeneID" id="70178234"/>
<evidence type="ECO:0000313" key="2">
    <source>
        <dbReference type="EMBL" id="KAH7024606.1"/>
    </source>
</evidence>
<dbReference type="AlphaFoldDB" id="A0A9P8Y0I1"/>
<keyword evidence="3" id="KW-1185">Reference proteome</keyword>
<accession>A0A9P8Y0I1</accession>
<dbReference type="RefSeq" id="XP_046008154.1">
    <property type="nucleotide sequence ID" value="XM_046148688.1"/>
</dbReference>
<organism evidence="2 3">
    <name type="scientific">Microdochium trichocladiopsis</name>
    <dbReference type="NCBI Taxonomy" id="1682393"/>
    <lineage>
        <taxon>Eukaryota</taxon>
        <taxon>Fungi</taxon>
        <taxon>Dikarya</taxon>
        <taxon>Ascomycota</taxon>
        <taxon>Pezizomycotina</taxon>
        <taxon>Sordariomycetes</taxon>
        <taxon>Xylariomycetidae</taxon>
        <taxon>Xylariales</taxon>
        <taxon>Microdochiaceae</taxon>
        <taxon>Microdochium</taxon>
    </lineage>
</organism>
<proteinExistence type="predicted"/>
<evidence type="ECO:0000256" key="1">
    <source>
        <dbReference type="SAM" id="MobiDB-lite"/>
    </source>
</evidence>
<gene>
    <name evidence="2" type="ORF">B0I36DRAFT_163121</name>
</gene>
<name>A0A9P8Y0I1_9PEZI</name>
<dbReference type="EMBL" id="JAGTJQ010000009">
    <property type="protein sequence ID" value="KAH7024606.1"/>
    <property type="molecule type" value="Genomic_DNA"/>
</dbReference>
<evidence type="ECO:0000313" key="3">
    <source>
        <dbReference type="Proteomes" id="UP000756346"/>
    </source>
</evidence>
<reference evidence="2" key="1">
    <citation type="journal article" date="2021" name="Nat. Commun.">
        <title>Genetic determinants of endophytism in the Arabidopsis root mycobiome.</title>
        <authorList>
            <person name="Mesny F."/>
            <person name="Miyauchi S."/>
            <person name="Thiergart T."/>
            <person name="Pickel B."/>
            <person name="Atanasova L."/>
            <person name="Karlsson M."/>
            <person name="Huettel B."/>
            <person name="Barry K.W."/>
            <person name="Haridas S."/>
            <person name="Chen C."/>
            <person name="Bauer D."/>
            <person name="Andreopoulos W."/>
            <person name="Pangilinan J."/>
            <person name="LaButti K."/>
            <person name="Riley R."/>
            <person name="Lipzen A."/>
            <person name="Clum A."/>
            <person name="Drula E."/>
            <person name="Henrissat B."/>
            <person name="Kohler A."/>
            <person name="Grigoriev I.V."/>
            <person name="Martin F.M."/>
            <person name="Hacquard S."/>
        </authorList>
    </citation>
    <scope>NUCLEOTIDE SEQUENCE</scope>
    <source>
        <strain evidence="2">MPI-CAGE-CH-0230</strain>
    </source>
</reference>
<sequence length="179" mass="20135">MLGGIRPRDSDETARQNARDFAQPHANNSSSWCARRSTHPTRIELRLLGQLRRARPVSLWRSAMERADRESRSKDYLYFAAAERTYISCIARSNNEKNTSVNATSSWSHHRCDMKSLCISATLPLVESFCAESLLLGRIRTQSFTNIQLPQACRLCLPDNSTGECCVSSSDGVQFECPC</sequence>
<protein>
    <submittedName>
        <fullName evidence="2">Uncharacterized protein</fullName>
    </submittedName>
</protein>
<feature type="compositionally biased region" description="Basic and acidic residues" evidence="1">
    <location>
        <begin position="1"/>
        <end position="18"/>
    </location>
</feature>
<dbReference type="Proteomes" id="UP000756346">
    <property type="component" value="Unassembled WGS sequence"/>
</dbReference>
<comment type="caution">
    <text evidence="2">The sequence shown here is derived from an EMBL/GenBank/DDBJ whole genome shotgun (WGS) entry which is preliminary data.</text>
</comment>
<feature type="region of interest" description="Disordered" evidence="1">
    <location>
        <begin position="1"/>
        <end position="34"/>
    </location>
</feature>